<accession>A0ABQ3XID6</accession>
<name>A0ABQ3XID6_9ACTN</name>
<proteinExistence type="predicted"/>
<dbReference type="EMBL" id="BOMG01000082">
    <property type="protein sequence ID" value="GID58256.1"/>
    <property type="molecule type" value="Genomic_DNA"/>
</dbReference>
<evidence type="ECO:0000313" key="1">
    <source>
        <dbReference type="EMBL" id="GID58256.1"/>
    </source>
</evidence>
<dbReference type="Proteomes" id="UP000612282">
    <property type="component" value="Unassembled WGS sequence"/>
</dbReference>
<organism evidence="1 2">
    <name type="scientific">Actinoplanes couchii</name>
    <dbReference type="NCBI Taxonomy" id="403638"/>
    <lineage>
        <taxon>Bacteria</taxon>
        <taxon>Bacillati</taxon>
        <taxon>Actinomycetota</taxon>
        <taxon>Actinomycetes</taxon>
        <taxon>Micromonosporales</taxon>
        <taxon>Micromonosporaceae</taxon>
        <taxon>Actinoplanes</taxon>
    </lineage>
</organism>
<reference evidence="1 2" key="1">
    <citation type="submission" date="2021-01" db="EMBL/GenBank/DDBJ databases">
        <title>Whole genome shotgun sequence of Actinoplanes couchii NBRC 106145.</title>
        <authorList>
            <person name="Komaki H."/>
            <person name="Tamura T."/>
        </authorList>
    </citation>
    <scope>NUCLEOTIDE SEQUENCE [LARGE SCALE GENOMIC DNA]</scope>
    <source>
        <strain evidence="1 2">NBRC 106145</strain>
    </source>
</reference>
<gene>
    <name evidence="1" type="ORF">Aco03nite_066600</name>
</gene>
<protein>
    <submittedName>
        <fullName evidence="1">Uncharacterized protein</fullName>
    </submittedName>
</protein>
<comment type="caution">
    <text evidence="1">The sequence shown here is derived from an EMBL/GenBank/DDBJ whole genome shotgun (WGS) entry which is preliminary data.</text>
</comment>
<evidence type="ECO:0000313" key="2">
    <source>
        <dbReference type="Proteomes" id="UP000612282"/>
    </source>
</evidence>
<sequence length="93" mass="9793">MGLGTAATSIRGLGGCGLSLEGAAEVKGVQEARTPFGATENGLADNRWAVFSKKVLKPARTAEFRGQVETRGRWETIQGAAALSRVTEIHHGE</sequence>
<keyword evidence="2" id="KW-1185">Reference proteome</keyword>